<dbReference type="InterPro" id="IPR032710">
    <property type="entry name" value="NTF2-like_dom_sf"/>
</dbReference>
<dbReference type="Pfam" id="PF04542">
    <property type="entry name" value="Sigma70_r2"/>
    <property type="match status" value="1"/>
</dbReference>
<comment type="caution">
    <text evidence="8">The sequence shown here is derived from an EMBL/GenBank/DDBJ whole genome shotgun (WGS) entry which is preliminary data.</text>
</comment>
<evidence type="ECO:0000313" key="9">
    <source>
        <dbReference type="Proteomes" id="UP000504882"/>
    </source>
</evidence>
<keyword evidence="9" id="KW-1185">Reference proteome</keyword>
<dbReference type="PANTHER" id="PTHR30173">
    <property type="entry name" value="SIGMA 19 FACTOR"/>
    <property type="match status" value="1"/>
</dbReference>
<dbReference type="PANTHER" id="PTHR30173:SF36">
    <property type="entry name" value="ECF RNA POLYMERASE SIGMA FACTOR SIGJ"/>
    <property type="match status" value="1"/>
</dbReference>
<dbReference type="Gene3D" id="1.10.10.10">
    <property type="entry name" value="Winged helix-like DNA-binding domain superfamily/Winged helix DNA-binding domain"/>
    <property type="match status" value="1"/>
</dbReference>
<dbReference type="EMBL" id="SMNA01000006">
    <property type="protein sequence ID" value="TDE92584.1"/>
    <property type="molecule type" value="Genomic_DNA"/>
</dbReference>
<keyword evidence="5" id="KW-0804">Transcription</keyword>
<reference evidence="8 9" key="1">
    <citation type="submission" date="2019-03" db="EMBL/GenBank/DDBJ databases">
        <title>Genomic features of bacteria from cold environments.</title>
        <authorList>
            <person name="Shen L."/>
        </authorList>
    </citation>
    <scope>NUCLEOTIDE SEQUENCE [LARGE SCALE GENOMIC DNA]</scope>
    <source>
        <strain evidence="9">T3246-1</strain>
    </source>
</reference>
<evidence type="ECO:0000313" key="8">
    <source>
        <dbReference type="EMBL" id="TDE92584.1"/>
    </source>
</evidence>
<dbReference type="InterPro" id="IPR052704">
    <property type="entry name" value="ECF_Sigma-70_Domain"/>
</dbReference>
<dbReference type="SUPFAM" id="SSF88659">
    <property type="entry name" value="Sigma3 and sigma4 domains of RNA polymerase sigma factors"/>
    <property type="match status" value="1"/>
</dbReference>
<comment type="similarity">
    <text evidence="1">Belongs to the sigma-70 factor family. ECF subfamily.</text>
</comment>
<dbReference type="InterPro" id="IPR013324">
    <property type="entry name" value="RNA_pol_sigma_r3/r4-like"/>
</dbReference>
<proteinExistence type="inferred from homology"/>
<keyword evidence="4" id="KW-0731">Sigma factor</keyword>
<feature type="domain" description="RNA polymerase sigma-70 region 2" evidence="6">
    <location>
        <begin position="29"/>
        <end position="92"/>
    </location>
</feature>
<dbReference type="NCBIfam" id="TIGR02937">
    <property type="entry name" value="sigma70-ECF"/>
    <property type="match status" value="1"/>
</dbReference>
<feature type="domain" description="RNA polymerase sigma factor 70 region 4 type 2" evidence="7">
    <location>
        <begin position="126"/>
        <end position="177"/>
    </location>
</feature>
<dbReference type="Gene3D" id="1.10.1740.10">
    <property type="match status" value="1"/>
</dbReference>
<evidence type="ECO:0000256" key="2">
    <source>
        <dbReference type="ARBA" id="ARBA00011344"/>
    </source>
</evidence>
<comment type="subunit">
    <text evidence="2">Interacts transiently with the RNA polymerase catalytic core formed by RpoA, RpoB, RpoC and RpoZ (2 alpha, 1 beta, 1 beta' and 1 omega subunit) to form the RNA polymerase holoenzyme that can initiate transcription.</text>
</comment>
<dbReference type="InterPro" id="IPR007627">
    <property type="entry name" value="RNA_pol_sigma70_r2"/>
</dbReference>
<dbReference type="InterPro" id="IPR013249">
    <property type="entry name" value="RNA_pol_sigma70_r4_t2"/>
</dbReference>
<dbReference type="NCBIfam" id="NF007214">
    <property type="entry name" value="PRK09636.1"/>
    <property type="match status" value="1"/>
</dbReference>
<dbReference type="InterPro" id="IPR014284">
    <property type="entry name" value="RNA_pol_sigma-70_dom"/>
</dbReference>
<dbReference type="InterPro" id="IPR014303">
    <property type="entry name" value="RNA_pol_sigma-70_ECF"/>
</dbReference>
<dbReference type="SUPFAM" id="SSF88946">
    <property type="entry name" value="Sigma2 domain of RNA polymerase sigma factors"/>
    <property type="match status" value="1"/>
</dbReference>
<keyword evidence="3" id="KW-0805">Transcription regulation</keyword>
<protein>
    <submittedName>
        <fullName evidence="8">RNA polymerase sigma-70 factor</fullName>
    </submittedName>
</protein>
<dbReference type="Proteomes" id="UP000504882">
    <property type="component" value="Unassembled WGS sequence"/>
</dbReference>
<dbReference type="Gene3D" id="3.10.450.50">
    <property type="match status" value="1"/>
</dbReference>
<evidence type="ECO:0000256" key="4">
    <source>
        <dbReference type="ARBA" id="ARBA00023082"/>
    </source>
</evidence>
<evidence type="ECO:0000259" key="6">
    <source>
        <dbReference type="Pfam" id="PF04542"/>
    </source>
</evidence>
<organism evidence="8 9">
    <name type="scientific">Occultella glacieicola</name>
    <dbReference type="NCBI Taxonomy" id="2518684"/>
    <lineage>
        <taxon>Bacteria</taxon>
        <taxon>Bacillati</taxon>
        <taxon>Actinomycetota</taxon>
        <taxon>Actinomycetes</taxon>
        <taxon>Micrococcales</taxon>
        <taxon>Ruaniaceae</taxon>
        <taxon>Occultella</taxon>
    </lineage>
</organism>
<dbReference type="SUPFAM" id="SSF54427">
    <property type="entry name" value="NTF2-like"/>
    <property type="match status" value="1"/>
</dbReference>
<gene>
    <name evidence="8" type="ORF">EXU48_13645</name>
</gene>
<evidence type="ECO:0000259" key="7">
    <source>
        <dbReference type="Pfam" id="PF08281"/>
    </source>
</evidence>
<dbReference type="InterPro" id="IPR036388">
    <property type="entry name" value="WH-like_DNA-bd_sf"/>
</dbReference>
<dbReference type="InterPro" id="IPR013325">
    <property type="entry name" value="RNA_pol_sigma_r2"/>
</dbReference>
<name>A0ABY2E2Y3_9MICO</name>
<sequence length="308" mass="34283">MIVVVAPQAPPHARPDPRDDALNAALDTFMAVRPRLFGIAYRMLGSASEAEDIVQEAWVRWQRYDRDTVENPAAFLATTTTRLALNSVTSARARRESYIGPWMPEPVDTSADPALGAERGEALEFAILMLMERLTPMERAAYVLRQAFDYPYETIASILEQTQANVRQLVSRARKHLAEQRRDRVDADEQRRLLAAFLAAAQAGEMAALEDLFAADVVSTTDGNGVKNAARRLVVGRERVAKFIAAFAHHFWTGTDQEWVEANGEPAILVRRGDEPLVLVSVTAGEDGVEQIRWMMAPAKLERIARTD</sequence>
<dbReference type="Pfam" id="PF08281">
    <property type="entry name" value="Sigma70_r4_2"/>
    <property type="match status" value="1"/>
</dbReference>
<dbReference type="NCBIfam" id="TIGR02957">
    <property type="entry name" value="SigX4"/>
    <property type="match status" value="1"/>
</dbReference>
<evidence type="ECO:0000256" key="5">
    <source>
        <dbReference type="ARBA" id="ARBA00023163"/>
    </source>
</evidence>
<accession>A0ABY2E2Y3</accession>
<evidence type="ECO:0000256" key="3">
    <source>
        <dbReference type="ARBA" id="ARBA00023015"/>
    </source>
</evidence>
<evidence type="ECO:0000256" key="1">
    <source>
        <dbReference type="ARBA" id="ARBA00010641"/>
    </source>
</evidence>